<gene>
    <name evidence="2" type="ORF">BU16DRAFT_597392</name>
</gene>
<dbReference type="EMBL" id="MU004198">
    <property type="protein sequence ID" value="KAF2489848.1"/>
    <property type="molecule type" value="Genomic_DNA"/>
</dbReference>
<keyword evidence="3" id="KW-1185">Reference proteome</keyword>
<organism evidence="2 3">
    <name type="scientific">Lophium mytilinum</name>
    <dbReference type="NCBI Taxonomy" id="390894"/>
    <lineage>
        <taxon>Eukaryota</taxon>
        <taxon>Fungi</taxon>
        <taxon>Dikarya</taxon>
        <taxon>Ascomycota</taxon>
        <taxon>Pezizomycotina</taxon>
        <taxon>Dothideomycetes</taxon>
        <taxon>Pleosporomycetidae</taxon>
        <taxon>Mytilinidiales</taxon>
        <taxon>Mytilinidiaceae</taxon>
        <taxon>Lophium</taxon>
    </lineage>
</organism>
<name>A0A6A6QBK1_9PEZI</name>
<accession>A0A6A6QBK1</accession>
<evidence type="ECO:0000313" key="2">
    <source>
        <dbReference type="EMBL" id="KAF2489848.1"/>
    </source>
</evidence>
<dbReference type="AlphaFoldDB" id="A0A6A6QBK1"/>
<protein>
    <submittedName>
        <fullName evidence="2">Uncharacterized protein</fullName>
    </submittedName>
</protein>
<feature type="region of interest" description="Disordered" evidence="1">
    <location>
        <begin position="123"/>
        <end position="155"/>
    </location>
</feature>
<evidence type="ECO:0000313" key="3">
    <source>
        <dbReference type="Proteomes" id="UP000799750"/>
    </source>
</evidence>
<sequence>MRARSIAITAPSGFTPLRNQLLSPTWFAPRWNRRSAPSPTTPTFAQTNFCLAATFTQATFTEPAFTTEPGRSAIDARMMAFQAPKRRKLSTREFVEVFPAVEERGDAAGTGVLVAEALSGSGVVGKGKGKEKEEGWGSGSEEGSEDSMEIVGVDV</sequence>
<reference evidence="2" key="1">
    <citation type="journal article" date="2020" name="Stud. Mycol.">
        <title>101 Dothideomycetes genomes: a test case for predicting lifestyles and emergence of pathogens.</title>
        <authorList>
            <person name="Haridas S."/>
            <person name="Albert R."/>
            <person name="Binder M."/>
            <person name="Bloem J."/>
            <person name="Labutti K."/>
            <person name="Salamov A."/>
            <person name="Andreopoulos B."/>
            <person name="Baker S."/>
            <person name="Barry K."/>
            <person name="Bills G."/>
            <person name="Bluhm B."/>
            <person name="Cannon C."/>
            <person name="Castanera R."/>
            <person name="Culley D."/>
            <person name="Daum C."/>
            <person name="Ezra D."/>
            <person name="Gonzalez J."/>
            <person name="Henrissat B."/>
            <person name="Kuo A."/>
            <person name="Liang C."/>
            <person name="Lipzen A."/>
            <person name="Lutzoni F."/>
            <person name="Magnuson J."/>
            <person name="Mondo S."/>
            <person name="Nolan M."/>
            <person name="Ohm R."/>
            <person name="Pangilinan J."/>
            <person name="Park H.-J."/>
            <person name="Ramirez L."/>
            <person name="Alfaro M."/>
            <person name="Sun H."/>
            <person name="Tritt A."/>
            <person name="Yoshinaga Y."/>
            <person name="Zwiers L.-H."/>
            <person name="Turgeon B."/>
            <person name="Goodwin S."/>
            <person name="Spatafora J."/>
            <person name="Crous P."/>
            <person name="Grigoriev I."/>
        </authorList>
    </citation>
    <scope>NUCLEOTIDE SEQUENCE</scope>
    <source>
        <strain evidence="2">CBS 269.34</strain>
    </source>
</reference>
<proteinExistence type="predicted"/>
<evidence type="ECO:0000256" key="1">
    <source>
        <dbReference type="SAM" id="MobiDB-lite"/>
    </source>
</evidence>
<dbReference type="Proteomes" id="UP000799750">
    <property type="component" value="Unassembled WGS sequence"/>
</dbReference>